<dbReference type="AlphaFoldDB" id="A0A6M3L1H3"/>
<dbReference type="EMBL" id="MT142724">
    <property type="protein sequence ID" value="QJA87652.1"/>
    <property type="molecule type" value="Genomic_DNA"/>
</dbReference>
<reference evidence="1" key="1">
    <citation type="submission" date="2020-03" db="EMBL/GenBank/DDBJ databases">
        <title>The deep terrestrial virosphere.</title>
        <authorList>
            <person name="Holmfeldt K."/>
            <person name="Nilsson E."/>
            <person name="Simone D."/>
            <person name="Lopez-Fernandez M."/>
            <person name="Wu X."/>
            <person name="de Brujin I."/>
            <person name="Lundin D."/>
            <person name="Andersson A."/>
            <person name="Bertilsson S."/>
            <person name="Dopson M."/>
        </authorList>
    </citation>
    <scope>NUCLEOTIDE SEQUENCE</scope>
    <source>
        <strain evidence="1">MM415B02924</strain>
    </source>
</reference>
<accession>A0A6M3L1H3</accession>
<gene>
    <name evidence="1" type="ORF">MM415B02924_0004</name>
</gene>
<name>A0A6M3L1H3_9ZZZZ</name>
<organism evidence="1">
    <name type="scientific">viral metagenome</name>
    <dbReference type="NCBI Taxonomy" id="1070528"/>
    <lineage>
        <taxon>unclassified sequences</taxon>
        <taxon>metagenomes</taxon>
        <taxon>organismal metagenomes</taxon>
    </lineage>
</organism>
<protein>
    <submittedName>
        <fullName evidence="1">Uncharacterized protein</fullName>
    </submittedName>
</protein>
<evidence type="ECO:0000313" key="1">
    <source>
        <dbReference type="EMBL" id="QJA87652.1"/>
    </source>
</evidence>
<sequence>MSLGIDVDIFAWAESEFEARMLDSEMRILRIKTPQGQGQANIFFMTPRKLGEMIETLLKLEAMESDGE</sequence>
<proteinExistence type="predicted"/>